<comment type="caution">
    <text evidence="3">The sequence shown here is derived from an EMBL/GenBank/DDBJ whole genome shotgun (WGS) entry which is preliminary data.</text>
</comment>
<dbReference type="Proteomes" id="UP000231693">
    <property type="component" value="Unassembled WGS sequence"/>
</dbReference>
<dbReference type="RefSeq" id="WP_100423153.1">
    <property type="nucleotide sequence ID" value="NZ_BOOX01000020.1"/>
</dbReference>
<reference evidence="3 4" key="1">
    <citation type="submission" date="2017-11" db="EMBL/GenBank/DDBJ databases">
        <title>Genomic Encyclopedia of Archaeal and Bacterial Type Strains, Phase II (KMG-II): From Individual Species to Whole Genera.</title>
        <authorList>
            <person name="Goeker M."/>
        </authorList>
    </citation>
    <scope>NUCLEOTIDE SEQUENCE [LARGE SCALE GENOMIC DNA]</scope>
    <source>
        <strain evidence="3 4">DSM 25478</strain>
    </source>
</reference>
<dbReference type="OrthoDB" id="4830010at2"/>
<evidence type="ECO:0000313" key="3">
    <source>
        <dbReference type="EMBL" id="PJJ70131.1"/>
    </source>
</evidence>
<organism evidence="3 4">
    <name type="scientific">Sediminihabitans luteus</name>
    <dbReference type="NCBI Taxonomy" id="1138585"/>
    <lineage>
        <taxon>Bacteria</taxon>
        <taxon>Bacillati</taxon>
        <taxon>Actinomycetota</taxon>
        <taxon>Actinomycetes</taxon>
        <taxon>Micrococcales</taxon>
        <taxon>Cellulomonadaceae</taxon>
        <taxon>Sediminihabitans</taxon>
    </lineage>
</organism>
<dbReference type="AlphaFoldDB" id="A0A2M9CDX4"/>
<sequence length="251" mass="24648">MTPPSRRAARRLRLLAWRARHVAVALCAALAITQVVHTLAPPPPETRAAVVVAHDLGAGTVLTARDVRVEQLPIAAVPDAAPASVDDVTGRSTAVALVADQVLLPALVGGGELAARGPEGTVVVPVRLQDAGVVALLTPGDHVDLVAPATMLGDPAVAPAPGTSAGGTSSESTSSEGTATGDTATGGTTADAAPYVARRVTVVAVPAGTDDSLLGSGAPQDSLVLVATTPDEAPRVARASGAGGLAAVVVP</sequence>
<evidence type="ECO:0000313" key="4">
    <source>
        <dbReference type="Proteomes" id="UP000231693"/>
    </source>
</evidence>
<dbReference type="EMBL" id="PGFE01000003">
    <property type="protein sequence ID" value="PJJ70131.1"/>
    <property type="molecule type" value="Genomic_DNA"/>
</dbReference>
<feature type="compositionally biased region" description="Low complexity" evidence="1">
    <location>
        <begin position="159"/>
        <end position="189"/>
    </location>
</feature>
<dbReference type="InterPro" id="IPR013974">
    <property type="entry name" value="SAF"/>
</dbReference>
<dbReference type="InterPro" id="IPR036732">
    <property type="entry name" value="AFP_Neu5c_C_sf"/>
</dbReference>
<feature type="domain" description="SAF" evidence="2">
    <location>
        <begin position="47"/>
        <end position="109"/>
    </location>
</feature>
<feature type="region of interest" description="Disordered" evidence="1">
    <location>
        <begin position="157"/>
        <end position="189"/>
    </location>
</feature>
<dbReference type="Pfam" id="PF08666">
    <property type="entry name" value="SAF"/>
    <property type="match status" value="1"/>
</dbReference>
<gene>
    <name evidence="3" type="ORF">CLV28_1959</name>
</gene>
<evidence type="ECO:0000256" key="1">
    <source>
        <dbReference type="SAM" id="MobiDB-lite"/>
    </source>
</evidence>
<dbReference type="SUPFAM" id="SSF51269">
    <property type="entry name" value="AFP III-like domain"/>
    <property type="match status" value="1"/>
</dbReference>
<dbReference type="CDD" id="cd11614">
    <property type="entry name" value="SAF_CpaB_FlgA_like"/>
    <property type="match status" value="1"/>
</dbReference>
<proteinExistence type="predicted"/>
<dbReference type="Gene3D" id="3.90.1210.10">
    <property type="entry name" value="Antifreeze-like/N-acetylneuraminic acid synthase C-terminal domain"/>
    <property type="match status" value="1"/>
</dbReference>
<accession>A0A2M9CDX4</accession>
<keyword evidence="4" id="KW-1185">Reference proteome</keyword>
<dbReference type="SMART" id="SM00858">
    <property type="entry name" value="SAF"/>
    <property type="match status" value="1"/>
</dbReference>
<name>A0A2M9CDX4_9CELL</name>
<evidence type="ECO:0000259" key="2">
    <source>
        <dbReference type="SMART" id="SM00858"/>
    </source>
</evidence>
<protein>
    <submittedName>
        <fullName evidence="3">Flp pilus assembly protein CpaB</fullName>
    </submittedName>
</protein>